<name>A0ABY4W4H8_9PROT</name>
<dbReference type="InterPro" id="IPR027417">
    <property type="entry name" value="P-loop_NTPase"/>
</dbReference>
<sequence length="366" mass="40850">MTEIPASDVLDNYPHPQNSTELVGHVQAEKNFVENFTSGRFHHAWLVTGAKGVGKATFAYRAAKFLLSSASSGGLFGPPETLESDPADPAISLIKSGAHPNLAILKRQYDAKGKKLFSVIRVDDVRSLTNFFRMTAAEGSWRVVIIDTIDDMNNNAANAILKILEEPPEKTVFLLLSHTPADLLPTIRSRCRLLPLKPLKTEDLRQVLTPYMMELDSAQAAMLVSLAEGSPGKAMQLLETGGLDIFAGFLQIFRNYPRLDAEKLHGLADISARKDGENVYRTICDLYPWWISRLVRAASNDFNMNDLSAEETDIMRKMISGNSLVHWVDLWEKGNRLMAKADSINLDRKQVVLNLFLNVERMLPKK</sequence>
<dbReference type="GO" id="GO:0003887">
    <property type="term" value="F:DNA-directed DNA polymerase activity"/>
    <property type="evidence" value="ECO:0007669"/>
    <property type="project" value="UniProtKB-EC"/>
</dbReference>
<keyword evidence="1" id="KW-0808">Transferase</keyword>
<dbReference type="Gene3D" id="3.40.50.300">
    <property type="entry name" value="P-loop containing nucleotide triphosphate hydrolases"/>
    <property type="match status" value="1"/>
</dbReference>
<reference evidence="1" key="1">
    <citation type="submission" date="2022-06" db="EMBL/GenBank/DDBJ databases">
        <title>Sneathiella actinostolidae sp. nov., isolated from a sea anemonein the Western Pacific Ocean.</title>
        <authorList>
            <person name="Wei M.J."/>
        </authorList>
    </citation>
    <scope>NUCLEOTIDE SEQUENCE</scope>
    <source>
        <strain evidence="1">PHK-P5</strain>
    </source>
</reference>
<dbReference type="NCBIfam" id="NF005677">
    <property type="entry name" value="PRK07471.1"/>
    <property type="match status" value="1"/>
</dbReference>
<dbReference type="SUPFAM" id="SSF52540">
    <property type="entry name" value="P-loop containing nucleoside triphosphate hydrolases"/>
    <property type="match status" value="1"/>
</dbReference>
<dbReference type="Pfam" id="PF13177">
    <property type="entry name" value="DNA_pol3_delta2"/>
    <property type="match status" value="1"/>
</dbReference>
<proteinExistence type="predicted"/>
<dbReference type="InterPro" id="IPR004622">
    <property type="entry name" value="DNA_pol_HolB"/>
</dbReference>
<dbReference type="InterPro" id="IPR050238">
    <property type="entry name" value="DNA_Rep/Repair_Clamp_Loader"/>
</dbReference>
<dbReference type="NCBIfam" id="TIGR00678">
    <property type="entry name" value="holB"/>
    <property type="match status" value="1"/>
</dbReference>
<keyword evidence="1" id="KW-0548">Nucleotidyltransferase</keyword>
<dbReference type="EMBL" id="CP098747">
    <property type="protein sequence ID" value="USG59561.1"/>
    <property type="molecule type" value="Genomic_DNA"/>
</dbReference>
<organism evidence="1 2">
    <name type="scientific">Sneathiella marina</name>
    <dbReference type="NCBI Taxonomy" id="2950108"/>
    <lineage>
        <taxon>Bacteria</taxon>
        <taxon>Pseudomonadati</taxon>
        <taxon>Pseudomonadota</taxon>
        <taxon>Alphaproteobacteria</taxon>
        <taxon>Sneathiellales</taxon>
        <taxon>Sneathiellaceae</taxon>
        <taxon>Sneathiella</taxon>
    </lineage>
</organism>
<keyword evidence="2" id="KW-1185">Reference proteome</keyword>
<dbReference type="PANTHER" id="PTHR11669">
    <property type="entry name" value="REPLICATION FACTOR C / DNA POLYMERASE III GAMMA-TAU SUBUNIT"/>
    <property type="match status" value="1"/>
</dbReference>
<accession>A0ABY4W4H8</accession>
<evidence type="ECO:0000313" key="1">
    <source>
        <dbReference type="EMBL" id="USG59561.1"/>
    </source>
</evidence>
<dbReference type="PANTHER" id="PTHR11669:SF8">
    <property type="entry name" value="DNA POLYMERASE III SUBUNIT DELTA"/>
    <property type="match status" value="1"/>
</dbReference>
<dbReference type="EC" id="2.7.7.7" evidence="1"/>
<dbReference type="RefSeq" id="WP_251932284.1">
    <property type="nucleotide sequence ID" value="NZ_CP098747.1"/>
</dbReference>
<protein>
    <submittedName>
        <fullName evidence="1">DNA polymerase III subunit delta</fullName>
        <ecNumber evidence="1">2.7.7.7</ecNumber>
    </submittedName>
</protein>
<evidence type="ECO:0000313" key="2">
    <source>
        <dbReference type="Proteomes" id="UP001056291"/>
    </source>
</evidence>
<gene>
    <name evidence="1" type="ORF">NBZ79_10220</name>
</gene>
<dbReference type="Proteomes" id="UP001056291">
    <property type="component" value="Chromosome"/>
</dbReference>